<dbReference type="Gene3D" id="1.10.10.60">
    <property type="entry name" value="Homeodomain-like"/>
    <property type="match status" value="1"/>
</dbReference>
<feature type="compositionally biased region" description="Polar residues" evidence="3">
    <location>
        <begin position="330"/>
        <end position="349"/>
    </location>
</feature>
<comment type="subcellular location">
    <subcellularLocation>
        <location evidence="1">Nucleus</location>
    </subcellularLocation>
</comment>
<evidence type="ECO:0000259" key="4">
    <source>
        <dbReference type="PROSITE" id="PS50172"/>
    </source>
</evidence>
<evidence type="ECO:0000256" key="1">
    <source>
        <dbReference type="ARBA" id="ARBA00004123"/>
    </source>
</evidence>
<dbReference type="Proteomes" id="UP001157938">
    <property type="component" value="Unassembled WGS sequence"/>
</dbReference>
<keyword evidence="2" id="KW-0539">Nucleus</keyword>
<dbReference type="GO" id="GO:0042162">
    <property type="term" value="F:telomeric DNA binding"/>
    <property type="evidence" value="ECO:0007669"/>
    <property type="project" value="TreeGrafter"/>
</dbReference>
<dbReference type="GO" id="GO:0070187">
    <property type="term" value="C:shelterin complex"/>
    <property type="evidence" value="ECO:0007669"/>
    <property type="project" value="TreeGrafter"/>
</dbReference>
<dbReference type="InterPro" id="IPR039595">
    <property type="entry name" value="TE2IP/Rap1"/>
</dbReference>
<feature type="domain" description="BRCT" evidence="4">
    <location>
        <begin position="1"/>
        <end position="59"/>
    </location>
</feature>
<keyword evidence="7" id="KW-1185">Reference proteome</keyword>
<reference evidence="5 7" key="1">
    <citation type="submission" date="2021-11" db="EMBL/GenBank/DDBJ databases">
        <authorList>
            <person name="Islam A."/>
            <person name="Islam S."/>
            <person name="Flora M.S."/>
            <person name="Rahman M."/>
            <person name="Ziaur R.M."/>
            <person name="Epstein J.H."/>
            <person name="Hassan M."/>
            <person name="Klassen M."/>
            <person name="Woodard K."/>
            <person name="Webb A."/>
            <person name="Webby R.J."/>
            <person name="El Zowalaty M.E."/>
        </authorList>
    </citation>
    <scope>NUCLEOTIDE SEQUENCE [LARGE SCALE GENOMIC DNA]</scope>
    <source>
        <strain evidence="5">Pf1</strain>
    </source>
</reference>
<name>A0AAV0UKY4_9STRA</name>
<accession>A0AAV0UKY4</accession>
<organism evidence="6 8">
    <name type="scientific">Peronospora farinosa</name>
    <dbReference type="NCBI Taxonomy" id="134698"/>
    <lineage>
        <taxon>Eukaryota</taxon>
        <taxon>Sar</taxon>
        <taxon>Stramenopiles</taxon>
        <taxon>Oomycota</taxon>
        <taxon>Peronosporomycetes</taxon>
        <taxon>Peronosporales</taxon>
        <taxon>Peronosporaceae</taxon>
        <taxon>Peronospora</taxon>
    </lineage>
</organism>
<reference evidence="6" key="2">
    <citation type="submission" date="2022-12" db="EMBL/GenBank/DDBJ databases">
        <authorList>
            <person name="Webb A."/>
        </authorList>
    </citation>
    <scope>NUCLEOTIDE SEQUENCE</scope>
    <source>
        <strain evidence="6">Pf2</strain>
    </source>
</reference>
<sequence>MPPLFHELRFYMSRMLSTEEKAELTHLIESNGGVVSITPAGAMQLVNNETLDARHPEWISTDFVKQSIALESRQNPLQYSGNIFTIEKNNQDAKRQGRRKYTVIDDARMMHFAKLRGWRSMQPLAESVWRRAEKEKVTFHSAQSMHEHFRKQLQRKTLIEQRSIMTKAAALTREWMLEQEGAAQEEKVTEEMQSDLNSTGIQNVAPQESVTSTHASRHTLIATGCNSRSMTYDALQFEGRGEKKCSRRDVRTRSRKPTSPLRIFQSLQKSEELSGGITSPTLAASLTRPPPAMPVVPAALEVPIVQATPEDLETGDQSADRKQQKRKRITPSSEAAISGESSLLRQGTEGSDADSVESKTGKNNGVFFHSTWTELARDYAKRRKLQRFFEPSLVPVPAEAQASSIGLAVTHPIDVGVSTAAQLEEGSQQLKTVEHATDKDTDQIICDLQFRTHQDMLTVVHALYYCSGDAKVAENFLKGAMPLSMWSPEDDLLLASLVAEDGIDRLAVDAAVARGDFVSMRMPRDTDAILKRVAFLR</sequence>
<dbReference type="GO" id="GO:0010833">
    <property type="term" value="P:telomere maintenance via telomere lengthening"/>
    <property type="evidence" value="ECO:0007669"/>
    <property type="project" value="TreeGrafter"/>
</dbReference>
<proteinExistence type="predicted"/>
<dbReference type="PANTHER" id="PTHR16466">
    <property type="entry name" value="TELOMERE REPEAT-BINDING FACTOR 2-INTERACTING PROTEIN 1"/>
    <property type="match status" value="1"/>
</dbReference>
<dbReference type="InterPro" id="IPR001357">
    <property type="entry name" value="BRCT_dom"/>
</dbReference>
<comment type="caution">
    <text evidence="6">The sequence shown here is derived from an EMBL/GenBank/DDBJ whole genome shotgun (WGS) entry which is preliminary data.</text>
</comment>
<dbReference type="EMBL" id="CANTFK010000983">
    <property type="protein sequence ID" value="CAI5737501.1"/>
    <property type="molecule type" value="Genomic_DNA"/>
</dbReference>
<gene>
    <name evidence="5" type="ORF">PFR001_LOCUS4235</name>
    <name evidence="6" type="ORF">PFR002_LOCUS8389</name>
</gene>
<evidence type="ECO:0000313" key="7">
    <source>
        <dbReference type="Proteomes" id="UP001157938"/>
    </source>
</evidence>
<dbReference type="AlphaFoldDB" id="A0AAV0UKY4"/>
<dbReference type="Proteomes" id="UP001159659">
    <property type="component" value="Unassembled WGS sequence"/>
</dbReference>
<evidence type="ECO:0000256" key="2">
    <source>
        <dbReference type="ARBA" id="ARBA00023242"/>
    </source>
</evidence>
<evidence type="ECO:0000313" key="8">
    <source>
        <dbReference type="Proteomes" id="UP001159659"/>
    </source>
</evidence>
<evidence type="ECO:0000313" key="5">
    <source>
        <dbReference type="EMBL" id="CAH0488770.1"/>
    </source>
</evidence>
<dbReference type="GO" id="GO:0031848">
    <property type="term" value="P:protection from non-homologous end joining at telomere"/>
    <property type="evidence" value="ECO:0007669"/>
    <property type="project" value="TreeGrafter"/>
</dbReference>
<dbReference type="PROSITE" id="PS50172">
    <property type="entry name" value="BRCT"/>
    <property type="match status" value="1"/>
</dbReference>
<evidence type="ECO:0000256" key="3">
    <source>
        <dbReference type="SAM" id="MobiDB-lite"/>
    </source>
</evidence>
<feature type="region of interest" description="Disordered" evidence="3">
    <location>
        <begin position="307"/>
        <end position="363"/>
    </location>
</feature>
<feature type="compositionally biased region" description="Basic and acidic residues" evidence="3">
    <location>
        <begin position="239"/>
        <end position="252"/>
    </location>
</feature>
<dbReference type="PANTHER" id="PTHR16466:SF6">
    <property type="entry name" value="TELOMERIC REPEAT-BINDING FACTOR 2-INTERACTING PROTEIN 1"/>
    <property type="match status" value="1"/>
</dbReference>
<feature type="region of interest" description="Disordered" evidence="3">
    <location>
        <begin position="239"/>
        <end position="276"/>
    </location>
</feature>
<dbReference type="EMBL" id="CAKLBC010000872">
    <property type="protein sequence ID" value="CAH0488770.1"/>
    <property type="molecule type" value="Genomic_DNA"/>
</dbReference>
<dbReference type="Pfam" id="PF16589">
    <property type="entry name" value="BRCT_2"/>
    <property type="match status" value="1"/>
</dbReference>
<protein>
    <recommendedName>
        <fullName evidence="4">BRCT domain-containing protein</fullName>
    </recommendedName>
</protein>
<evidence type="ECO:0000313" key="6">
    <source>
        <dbReference type="EMBL" id="CAI5737501.1"/>
    </source>
</evidence>
<dbReference type="CDD" id="cd11655">
    <property type="entry name" value="rap1_myb-like"/>
    <property type="match status" value="1"/>
</dbReference>